<dbReference type="PATRIC" id="fig|1125717.3.peg.1416"/>
<dbReference type="EMBL" id="AKFS01000228">
    <property type="protein sequence ID" value="EJF41621.1"/>
    <property type="molecule type" value="Genomic_DNA"/>
</dbReference>
<organism evidence="2 3">
    <name type="scientific">Schaalia georgiae F0490</name>
    <dbReference type="NCBI Taxonomy" id="1125717"/>
    <lineage>
        <taxon>Bacteria</taxon>
        <taxon>Bacillati</taxon>
        <taxon>Actinomycetota</taxon>
        <taxon>Actinomycetes</taxon>
        <taxon>Actinomycetales</taxon>
        <taxon>Actinomycetaceae</taxon>
        <taxon>Schaalia</taxon>
    </lineage>
</organism>
<evidence type="ECO:0000313" key="2">
    <source>
        <dbReference type="EMBL" id="EJF41621.1"/>
    </source>
</evidence>
<feature type="region of interest" description="Disordered" evidence="1">
    <location>
        <begin position="70"/>
        <end position="101"/>
    </location>
</feature>
<dbReference type="Proteomes" id="UP000004578">
    <property type="component" value="Unassembled WGS sequence"/>
</dbReference>
<comment type="caution">
    <text evidence="2">The sequence shown here is derived from an EMBL/GenBank/DDBJ whole genome shotgun (WGS) entry which is preliminary data.</text>
</comment>
<reference evidence="2 3" key="1">
    <citation type="submission" date="2012-05" db="EMBL/GenBank/DDBJ databases">
        <authorList>
            <person name="Harkins D.M."/>
            <person name="Madupu R."/>
            <person name="Durkin A.S."/>
            <person name="Torralba M."/>
            <person name="Methe B."/>
            <person name="Sutton G.G."/>
            <person name="Nelson K.E."/>
        </authorList>
    </citation>
    <scope>NUCLEOTIDE SEQUENCE [LARGE SCALE GENOMIC DNA]</scope>
    <source>
        <strain evidence="2 3">F0490</strain>
    </source>
</reference>
<name>J0WZ86_9ACTO</name>
<keyword evidence="3" id="KW-1185">Reference proteome</keyword>
<gene>
    <name evidence="2" type="ORF">HMPREF1317_0562</name>
</gene>
<feature type="compositionally biased region" description="Pro residues" evidence="1">
    <location>
        <begin position="85"/>
        <end position="101"/>
    </location>
</feature>
<proteinExistence type="predicted"/>
<accession>J0WZ86</accession>
<evidence type="ECO:0000256" key="1">
    <source>
        <dbReference type="SAM" id="MobiDB-lite"/>
    </source>
</evidence>
<sequence>MVLIVGLAPQPGQQSQPLLRICYKARSRVLALCAQQELHHRRANTSHRYEHRIHIRILHVSRHTRKRCVEGGANERRRLASHGPAPAPPPPSLAPATPAPR</sequence>
<protein>
    <submittedName>
        <fullName evidence="2">Uncharacterized protein</fullName>
    </submittedName>
</protein>
<dbReference type="AlphaFoldDB" id="J0WZ86"/>
<evidence type="ECO:0000313" key="3">
    <source>
        <dbReference type="Proteomes" id="UP000004578"/>
    </source>
</evidence>